<name>A0AAV3XSY4_9GAST</name>
<comment type="caution">
    <text evidence="1">The sequence shown here is derived from an EMBL/GenBank/DDBJ whole genome shotgun (WGS) entry which is preliminary data.</text>
</comment>
<sequence length="155" mass="17503">MVAFDRKPSSSHGLIRKLTQDTKLQANVQNLWEKNAGLLPSSPNPRRSSKCGLPLRKLTSTWKIAKLPQRERPSTAKWSNGFKSPINEGVGGVVRTRNRTCNRWFSPDLRCMDYLTTRKSWGKTPYANERLLWLASKIAADTSGPTPNLLVWLAL</sequence>
<proteinExistence type="predicted"/>
<protein>
    <submittedName>
        <fullName evidence="1">Uncharacterized protein</fullName>
    </submittedName>
</protein>
<organism evidence="1 2">
    <name type="scientific">Plakobranchus ocellatus</name>
    <dbReference type="NCBI Taxonomy" id="259542"/>
    <lineage>
        <taxon>Eukaryota</taxon>
        <taxon>Metazoa</taxon>
        <taxon>Spiralia</taxon>
        <taxon>Lophotrochozoa</taxon>
        <taxon>Mollusca</taxon>
        <taxon>Gastropoda</taxon>
        <taxon>Heterobranchia</taxon>
        <taxon>Euthyneura</taxon>
        <taxon>Panpulmonata</taxon>
        <taxon>Sacoglossa</taxon>
        <taxon>Placobranchoidea</taxon>
        <taxon>Plakobranchidae</taxon>
        <taxon>Plakobranchus</taxon>
    </lineage>
</organism>
<reference evidence="1 2" key="1">
    <citation type="journal article" date="2021" name="Elife">
        <title>Chloroplast acquisition without the gene transfer in kleptoplastic sea slugs, Plakobranchus ocellatus.</title>
        <authorList>
            <person name="Maeda T."/>
            <person name="Takahashi S."/>
            <person name="Yoshida T."/>
            <person name="Shimamura S."/>
            <person name="Takaki Y."/>
            <person name="Nagai Y."/>
            <person name="Toyoda A."/>
            <person name="Suzuki Y."/>
            <person name="Arimoto A."/>
            <person name="Ishii H."/>
            <person name="Satoh N."/>
            <person name="Nishiyama T."/>
            <person name="Hasebe M."/>
            <person name="Maruyama T."/>
            <person name="Minagawa J."/>
            <person name="Obokata J."/>
            <person name="Shigenobu S."/>
        </authorList>
    </citation>
    <scope>NUCLEOTIDE SEQUENCE [LARGE SCALE GENOMIC DNA]</scope>
</reference>
<dbReference type="AlphaFoldDB" id="A0AAV3XSY4"/>
<accession>A0AAV3XSY4</accession>
<dbReference type="Proteomes" id="UP000735302">
    <property type="component" value="Unassembled WGS sequence"/>
</dbReference>
<keyword evidence="2" id="KW-1185">Reference proteome</keyword>
<dbReference type="EMBL" id="BLXT01000055">
    <property type="protein sequence ID" value="GFN73964.1"/>
    <property type="molecule type" value="Genomic_DNA"/>
</dbReference>
<evidence type="ECO:0000313" key="1">
    <source>
        <dbReference type="EMBL" id="GFN73964.1"/>
    </source>
</evidence>
<evidence type="ECO:0000313" key="2">
    <source>
        <dbReference type="Proteomes" id="UP000735302"/>
    </source>
</evidence>
<gene>
    <name evidence="1" type="ORF">PoB_000047000</name>
</gene>